<dbReference type="AlphaFoldDB" id="A0A4Q1D981"/>
<gene>
    <name evidence="2" type="ORF">ESB13_03705</name>
</gene>
<sequence length="181" mass="20011">MLMKYSFPKLPVAAIVIAIAAGACIRTNDYPAKVYGYKPIYSTNSHSKEISYSASRPVTHAGKIYLKDHFIYQVDQGTGIHIMDASDPSHVVSKGFLVVDGCEDLAISGHHLYVNSITDLVTIDISDITHPVEVKRLDSTFYNNHLSEVPPSSGYFECPDASKGTVTAWYQDTINNPKCFY</sequence>
<comment type="caution">
    <text evidence="2">The sequence shown here is derived from an EMBL/GenBank/DDBJ whole genome shotgun (WGS) entry which is preliminary data.</text>
</comment>
<reference evidence="2 3" key="1">
    <citation type="submission" date="2019-01" db="EMBL/GenBank/DDBJ databases">
        <title>Filimonas sp. strain TTM-71.</title>
        <authorList>
            <person name="Chen W.-M."/>
        </authorList>
    </citation>
    <scope>NUCLEOTIDE SEQUENCE [LARGE SCALE GENOMIC DNA]</scope>
    <source>
        <strain evidence="2 3">TTM-71</strain>
    </source>
</reference>
<dbReference type="InterPro" id="IPR013211">
    <property type="entry name" value="LVIVD"/>
</dbReference>
<dbReference type="EMBL" id="SDHZ01000001">
    <property type="protein sequence ID" value="RXK85927.1"/>
    <property type="molecule type" value="Genomic_DNA"/>
</dbReference>
<dbReference type="Proteomes" id="UP000290545">
    <property type="component" value="Unassembled WGS sequence"/>
</dbReference>
<feature type="chain" id="PRO_5020718400" description="LVIVD repeat-containing protein" evidence="1">
    <location>
        <begin position="21"/>
        <end position="181"/>
    </location>
</feature>
<proteinExistence type="predicted"/>
<dbReference type="OrthoDB" id="853480at2"/>
<accession>A0A4Q1D981</accession>
<name>A0A4Q1D981_9BACT</name>
<feature type="signal peptide" evidence="1">
    <location>
        <begin position="1"/>
        <end position="20"/>
    </location>
</feature>
<keyword evidence="1" id="KW-0732">Signal</keyword>
<protein>
    <recommendedName>
        <fullName evidence="4">LVIVD repeat-containing protein</fullName>
    </recommendedName>
</protein>
<evidence type="ECO:0008006" key="4">
    <source>
        <dbReference type="Google" id="ProtNLM"/>
    </source>
</evidence>
<keyword evidence="3" id="KW-1185">Reference proteome</keyword>
<dbReference type="Pfam" id="PF08309">
    <property type="entry name" value="LVIVD"/>
    <property type="match status" value="2"/>
</dbReference>
<evidence type="ECO:0000313" key="3">
    <source>
        <dbReference type="Proteomes" id="UP000290545"/>
    </source>
</evidence>
<evidence type="ECO:0000256" key="1">
    <source>
        <dbReference type="SAM" id="SignalP"/>
    </source>
</evidence>
<evidence type="ECO:0000313" key="2">
    <source>
        <dbReference type="EMBL" id="RXK85927.1"/>
    </source>
</evidence>
<dbReference type="PROSITE" id="PS51257">
    <property type="entry name" value="PROKAR_LIPOPROTEIN"/>
    <property type="match status" value="1"/>
</dbReference>
<organism evidence="2 3">
    <name type="scientific">Filimonas effusa</name>
    <dbReference type="NCBI Taxonomy" id="2508721"/>
    <lineage>
        <taxon>Bacteria</taxon>
        <taxon>Pseudomonadati</taxon>
        <taxon>Bacteroidota</taxon>
        <taxon>Chitinophagia</taxon>
        <taxon>Chitinophagales</taxon>
        <taxon>Chitinophagaceae</taxon>
        <taxon>Filimonas</taxon>
    </lineage>
</organism>